<dbReference type="AlphaFoldDB" id="A0A271ISQ6"/>
<gene>
    <name evidence="1" type="ORF">BSZ37_21170</name>
</gene>
<organism evidence="1 2">
    <name type="scientific">Rubrivirga marina</name>
    <dbReference type="NCBI Taxonomy" id="1196024"/>
    <lineage>
        <taxon>Bacteria</taxon>
        <taxon>Pseudomonadati</taxon>
        <taxon>Rhodothermota</taxon>
        <taxon>Rhodothermia</taxon>
        <taxon>Rhodothermales</taxon>
        <taxon>Rubricoccaceae</taxon>
        <taxon>Rubrivirga</taxon>
    </lineage>
</organism>
<protein>
    <submittedName>
        <fullName evidence="1">Uncharacterized protein</fullName>
    </submittedName>
</protein>
<sequence length="762" mass="83454">MEGEIEAEVAAIQHVLAQRNPLNVIASLWLANAITDGETYAEYLHHGNDAFTEYVATLALTQPFDRGEGGGLVPHLPSEMARIQARVEDLFRSVVGLHGAKSIDLEADEPQSRFAWLRFKALITGTATRYAAYPVHLERMLRGVLTPIDDVLLDVLGFSGTDALALCAAVEAVTEQKLNQHLQRLREAVDGLLAGVDAYVEDGTVTPPHDETFYREGAALPPDERRERALYRLMPWAYTFIGDALVFTADELAVTSGVAPDRAAAFAERMALGFGDVASQFFTQPSATPPLHVRPLIRLRPGEHSVEAHAGDAYFCPVPQSVFWALRANIESALNPDPPRELRPLQAAEATEAAWDRYERSRASYAERRAMELLSGLLPGATVERNLTYEAEDRAGEVGETELDGLLRYDETLLFVEVKAGVLSPPARRGASDSLREELRDRLVGEGHYQAVRAKRFFEGGDRFRREDGSEVNLAPGDVQDAALVVITLEDLGAFTTDLPELAEAGLLAENAGPDDTPWCVSLADLEVVAELVDSPTEFLHFLAHRVDVAGNPSAKANDELDWLGHYLLEGTGFEHATGGDPDAGVQLMGYTTSMDAYFMHTYGGRQTPAAKPAQPLPEPLRKIRDEIEARAPRGRMAIASVIYDLPHELREPIAERIRENRQVAETEGRDTGASFPIQGASLGLTHLMLRPETPDQEGIPQVGGMVATRKYETRSDRWLGIGTRAGADEWASVVVLNAEPWVPNPALDALQQRPTPPDEPT</sequence>
<evidence type="ECO:0000313" key="2">
    <source>
        <dbReference type="Proteomes" id="UP000216339"/>
    </source>
</evidence>
<name>A0A271ISQ6_9BACT</name>
<keyword evidence="2" id="KW-1185">Reference proteome</keyword>
<reference evidence="1 2" key="1">
    <citation type="submission" date="2016-11" db="EMBL/GenBank/DDBJ databases">
        <title>Study of marine rhodopsin-containing bacteria.</title>
        <authorList>
            <person name="Yoshizawa S."/>
            <person name="Kumagai Y."/>
            <person name="Kogure K."/>
        </authorList>
    </citation>
    <scope>NUCLEOTIDE SEQUENCE [LARGE SCALE GENOMIC DNA]</scope>
    <source>
        <strain evidence="1 2">SAORIC-28</strain>
    </source>
</reference>
<evidence type="ECO:0000313" key="1">
    <source>
        <dbReference type="EMBL" id="PAP74177.1"/>
    </source>
</evidence>
<proteinExistence type="predicted"/>
<dbReference type="EMBL" id="MQWD01000010">
    <property type="protein sequence ID" value="PAP74177.1"/>
    <property type="molecule type" value="Genomic_DNA"/>
</dbReference>
<accession>A0A271ISQ6</accession>
<dbReference type="Proteomes" id="UP000216339">
    <property type="component" value="Unassembled WGS sequence"/>
</dbReference>
<comment type="caution">
    <text evidence="1">The sequence shown here is derived from an EMBL/GenBank/DDBJ whole genome shotgun (WGS) entry which is preliminary data.</text>
</comment>